<dbReference type="GO" id="GO:0004721">
    <property type="term" value="F:phosphoprotein phosphatase activity"/>
    <property type="evidence" value="ECO:0007669"/>
    <property type="project" value="UniProtKB-KW"/>
</dbReference>
<dbReference type="FunFam" id="3.90.190.10:FF:000157">
    <property type="entry name" value="Protein-tyrosine phosphatase"/>
    <property type="match status" value="1"/>
</dbReference>
<organism evidence="7 8">
    <name type="scientific">Cafeteria roenbergensis</name>
    <name type="common">Marine flagellate</name>
    <dbReference type="NCBI Taxonomy" id="33653"/>
    <lineage>
        <taxon>Eukaryota</taxon>
        <taxon>Sar</taxon>
        <taxon>Stramenopiles</taxon>
        <taxon>Bigyra</taxon>
        <taxon>Opalozoa</taxon>
        <taxon>Bicosoecida</taxon>
        <taxon>Cafeteriaceae</taxon>
        <taxon>Cafeteria</taxon>
    </lineage>
</organism>
<accession>A0A5A8D7D6</accession>
<dbReference type="PROSITE" id="PS00383">
    <property type="entry name" value="TYR_PHOSPHATASE_1"/>
    <property type="match status" value="1"/>
</dbReference>
<evidence type="ECO:0000256" key="1">
    <source>
        <dbReference type="ARBA" id="ARBA00022801"/>
    </source>
</evidence>
<feature type="transmembrane region" description="Helical" evidence="4">
    <location>
        <begin position="16"/>
        <end position="34"/>
    </location>
</feature>
<dbReference type="Proteomes" id="UP000325113">
    <property type="component" value="Unassembled WGS sequence"/>
</dbReference>
<feature type="region of interest" description="Disordered" evidence="3">
    <location>
        <begin position="328"/>
        <end position="369"/>
    </location>
</feature>
<keyword evidence="2" id="KW-0904">Protein phosphatase</keyword>
<feature type="domain" description="Tyrosine-protein phosphatase" evidence="5">
    <location>
        <begin position="146"/>
        <end position="297"/>
    </location>
</feature>
<dbReference type="InterPro" id="IPR000387">
    <property type="entry name" value="Tyr_Pase_dom"/>
</dbReference>
<dbReference type="PANTHER" id="PTHR46274">
    <property type="entry name" value="PHOSPHATIDYLINOSITOL PHOSPHATASE"/>
    <property type="match status" value="1"/>
</dbReference>
<dbReference type="InterPro" id="IPR020422">
    <property type="entry name" value="TYR_PHOSPHATASE_DUAL_dom"/>
</dbReference>
<proteinExistence type="predicted"/>
<feature type="transmembrane region" description="Helical" evidence="4">
    <location>
        <begin position="119"/>
        <end position="141"/>
    </location>
</feature>
<reference evidence="7 8" key="1">
    <citation type="submission" date="2019-07" db="EMBL/GenBank/DDBJ databases">
        <title>Genomes of Cafeteria roenbergensis.</title>
        <authorList>
            <person name="Fischer M.G."/>
            <person name="Hackl T."/>
            <person name="Roman M."/>
        </authorList>
    </citation>
    <scope>NUCLEOTIDE SEQUENCE [LARGE SCALE GENOMIC DNA]</scope>
    <source>
        <strain evidence="7 8">Cflag</strain>
    </source>
</reference>
<protein>
    <recommendedName>
        <fullName evidence="9">Protein-tyrosine-phosphatase</fullName>
    </recommendedName>
</protein>
<evidence type="ECO:0000256" key="4">
    <source>
        <dbReference type="SAM" id="Phobius"/>
    </source>
</evidence>
<evidence type="ECO:0000259" key="5">
    <source>
        <dbReference type="PROSITE" id="PS50054"/>
    </source>
</evidence>
<evidence type="ECO:0000313" key="7">
    <source>
        <dbReference type="EMBL" id="KAA0161155.1"/>
    </source>
</evidence>
<feature type="domain" description="Tyrosine specific protein phosphatases" evidence="6">
    <location>
        <begin position="212"/>
        <end position="280"/>
    </location>
</feature>
<dbReference type="InterPro" id="IPR000340">
    <property type="entry name" value="Dual-sp_phosphatase_cat-dom"/>
</dbReference>
<evidence type="ECO:0008006" key="9">
    <source>
        <dbReference type="Google" id="ProtNLM"/>
    </source>
</evidence>
<feature type="transmembrane region" description="Helical" evidence="4">
    <location>
        <begin position="54"/>
        <end position="77"/>
    </location>
</feature>
<dbReference type="Pfam" id="PF00782">
    <property type="entry name" value="DSPc"/>
    <property type="match status" value="1"/>
</dbReference>
<sequence>MVSAAALMHWATGEPASALVPALVVVMYTFATHFHPKVVRKRIGIVSGARFISVFAAVAAWDTAVAWLVGLIAVQVLHSFGVAVDESTAAHAAFYAVYSIPLSLALKTQRPEMNAVTRLLVAVLYDPPIHMLVYAYAALGWRLNSLATPVAAGEVLLGALPYASDAASLRARGVTGVVNMCAEWPGPTKQYDALGIEQLHLPTTDGDMPSADAAIAAVRFIEGHVAKGDRVFVHCRCGIGRSATVVLCYLIATYGMQLDDAVEHLRLVRPEVGSGIAKYPTVRRFAALTALPRGAGGGWAAAKEEPRVANPGQVVLGEDVLAEDTPVAEAPLKEDAGPQSGAESDEEEPDSRSKRSSSSARRRRQPSALWTRVVRGVGELTSCAGSCTARDEMGATRAALCHSRDAAQPPSAIRD</sequence>
<dbReference type="SUPFAM" id="SSF52799">
    <property type="entry name" value="(Phosphotyrosine protein) phosphatases II"/>
    <property type="match status" value="1"/>
</dbReference>
<keyword evidence="1" id="KW-0378">Hydrolase</keyword>
<dbReference type="EMBL" id="VLTM01000038">
    <property type="protein sequence ID" value="KAA0161155.1"/>
    <property type="molecule type" value="Genomic_DNA"/>
</dbReference>
<dbReference type="PANTHER" id="PTHR46274:SF6">
    <property type="entry name" value="TYR_PHOSPHATASE_2 DOMAIN-CONTAINING PROTEIN"/>
    <property type="match status" value="1"/>
</dbReference>
<dbReference type="PROSITE" id="PS50056">
    <property type="entry name" value="TYR_PHOSPHATASE_2"/>
    <property type="match status" value="1"/>
</dbReference>
<name>A0A5A8D7D6_CAFRO</name>
<comment type="caution">
    <text evidence="7">The sequence shown here is derived from an EMBL/GenBank/DDBJ whole genome shotgun (WGS) entry which is preliminary data.</text>
</comment>
<evidence type="ECO:0000313" key="8">
    <source>
        <dbReference type="Proteomes" id="UP000325113"/>
    </source>
</evidence>
<evidence type="ECO:0000256" key="2">
    <source>
        <dbReference type="ARBA" id="ARBA00022912"/>
    </source>
</evidence>
<dbReference type="AlphaFoldDB" id="A0A5A8D7D6"/>
<feature type="transmembrane region" description="Helical" evidence="4">
    <location>
        <begin position="89"/>
        <end position="107"/>
    </location>
</feature>
<dbReference type="PROSITE" id="PS50054">
    <property type="entry name" value="TYR_PHOSPHATASE_DUAL"/>
    <property type="match status" value="1"/>
</dbReference>
<keyword evidence="4" id="KW-0812">Transmembrane</keyword>
<dbReference type="InterPro" id="IPR016130">
    <property type="entry name" value="Tyr_Pase_AS"/>
</dbReference>
<evidence type="ECO:0000256" key="3">
    <source>
        <dbReference type="SAM" id="MobiDB-lite"/>
    </source>
</evidence>
<gene>
    <name evidence="7" type="ORF">FNF31_03996</name>
</gene>
<dbReference type="SMART" id="SM00195">
    <property type="entry name" value="DSPc"/>
    <property type="match status" value="1"/>
</dbReference>
<evidence type="ECO:0000259" key="6">
    <source>
        <dbReference type="PROSITE" id="PS50056"/>
    </source>
</evidence>
<dbReference type="InterPro" id="IPR029021">
    <property type="entry name" value="Prot-tyrosine_phosphatase-like"/>
</dbReference>
<dbReference type="Gene3D" id="3.90.190.10">
    <property type="entry name" value="Protein tyrosine phosphatase superfamily"/>
    <property type="match status" value="1"/>
</dbReference>
<keyword evidence="4" id="KW-1133">Transmembrane helix</keyword>
<keyword evidence="4" id="KW-0472">Membrane</keyword>